<evidence type="ECO:0000259" key="5">
    <source>
        <dbReference type="Pfam" id="PF13657"/>
    </source>
</evidence>
<evidence type="ECO:0000256" key="1">
    <source>
        <dbReference type="ARBA" id="ARBA00010164"/>
    </source>
</evidence>
<evidence type="ECO:0000256" key="2">
    <source>
        <dbReference type="ARBA" id="ARBA00022679"/>
    </source>
</evidence>
<feature type="domain" description="HipA-like C-terminal" evidence="4">
    <location>
        <begin position="159"/>
        <end position="405"/>
    </location>
</feature>
<dbReference type="CDD" id="cd17808">
    <property type="entry name" value="HipA_Ec_like"/>
    <property type="match status" value="1"/>
</dbReference>
<comment type="similarity">
    <text evidence="1">Belongs to the HipA Ser/Thr kinase family.</text>
</comment>
<dbReference type="Proteomes" id="UP001595974">
    <property type="component" value="Unassembled WGS sequence"/>
</dbReference>
<dbReference type="InterPro" id="IPR052028">
    <property type="entry name" value="HipA_Ser/Thr_kinase"/>
</dbReference>
<dbReference type="Pfam" id="PF07804">
    <property type="entry name" value="HipA_C"/>
    <property type="match status" value="1"/>
</dbReference>
<protein>
    <submittedName>
        <fullName evidence="6">Type II toxin-antitoxin system HipA family toxin</fullName>
    </submittedName>
</protein>
<keyword evidence="7" id="KW-1185">Reference proteome</keyword>
<dbReference type="EMBL" id="JBHSOG010000060">
    <property type="protein sequence ID" value="MFC5770851.1"/>
    <property type="molecule type" value="Genomic_DNA"/>
</dbReference>
<organism evidence="6 7">
    <name type="scientific">Thauera sinica</name>
    <dbReference type="NCBI Taxonomy" id="2665146"/>
    <lineage>
        <taxon>Bacteria</taxon>
        <taxon>Pseudomonadati</taxon>
        <taxon>Pseudomonadota</taxon>
        <taxon>Betaproteobacteria</taxon>
        <taxon>Rhodocyclales</taxon>
        <taxon>Zoogloeaceae</taxon>
        <taxon>Thauera</taxon>
    </lineage>
</organism>
<dbReference type="InterPro" id="IPR012893">
    <property type="entry name" value="HipA-like_C"/>
</dbReference>
<dbReference type="NCBIfam" id="TIGR03071">
    <property type="entry name" value="couple_hipA"/>
    <property type="match status" value="1"/>
</dbReference>
<name>A0ABW1AV05_9RHOO</name>
<dbReference type="PANTHER" id="PTHR37419:SF1">
    <property type="entry name" value="SERINE_THREONINE-PROTEIN KINASE TOXIN HIPA"/>
    <property type="match status" value="1"/>
</dbReference>
<evidence type="ECO:0000313" key="7">
    <source>
        <dbReference type="Proteomes" id="UP001595974"/>
    </source>
</evidence>
<dbReference type="Pfam" id="PF13657">
    <property type="entry name" value="Couple_hipA"/>
    <property type="match status" value="1"/>
</dbReference>
<evidence type="ECO:0000259" key="4">
    <source>
        <dbReference type="Pfam" id="PF07804"/>
    </source>
</evidence>
<comment type="caution">
    <text evidence="6">The sequence shown here is derived from an EMBL/GenBank/DDBJ whole genome shotgun (WGS) entry which is preliminary data.</text>
</comment>
<keyword evidence="2" id="KW-0808">Transferase</keyword>
<accession>A0ABW1AV05</accession>
<evidence type="ECO:0000313" key="6">
    <source>
        <dbReference type="EMBL" id="MFC5770851.1"/>
    </source>
</evidence>
<reference evidence="7" key="1">
    <citation type="journal article" date="2019" name="Int. J. Syst. Evol. Microbiol.">
        <title>The Global Catalogue of Microorganisms (GCM) 10K type strain sequencing project: providing services to taxonomists for standard genome sequencing and annotation.</title>
        <authorList>
            <consortium name="The Broad Institute Genomics Platform"/>
            <consortium name="The Broad Institute Genome Sequencing Center for Infectious Disease"/>
            <person name="Wu L."/>
            <person name="Ma J."/>
        </authorList>
    </citation>
    <scope>NUCLEOTIDE SEQUENCE [LARGE SCALE GENOMIC DNA]</scope>
    <source>
        <strain evidence="7">SHR3</strain>
    </source>
</reference>
<proteinExistence type="inferred from homology"/>
<feature type="domain" description="HipA N-terminal subdomain 1" evidence="5">
    <location>
        <begin position="10"/>
        <end position="111"/>
    </location>
</feature>
<sequence length="437" mass="48521">MGRRSHTRALNAWINGRLAGQWRLPARGAAEFQYDAVWTTAPEGRPLSLSLPMTPDNLPLRGEAVLNYFDNLLPDSDRIRARLQSRFRTRSRDAFDLLAAIGRDCVGAVQLLPEDTPPDNVFRIEVEPLDEAGVERMLTAAVAPHGTFGDGDDGGDFRISIAGAQEKTALTWHEGRWCRPLGATPTTHIFKLPLGLVGNRQADMRTSVENEWLCARLLAAFDVPVAPCQIQRFGEQKVLVVERFDRRLASSNDYWLRLPQEDFCQATGTPPHLKYEADGGPGLLDIARILHGSESREADLATLLKAQLLFWMLAATDGHAKNFSIFLLAGGRYRLTPLYDVLSAWPVAGSGPNHLDYHKLALRGKNAHYRLRDIQRRHFNEAARRCGLGLNMDGLVDEVIARVPAVAEQVGAALPDDFPEDVFRAVVEGLRISADRL</sequence>
<dbReference type="PANTHER" id="PTHR37419">
    <property type="entry name" value="SERINE/THREONINE-PROTEIN KINASE TOXIN HIPA"/>
    <property type="match status" value="1"/>
</dbReference>
<dbReference type="InterPro" id="IPR017508">
    <property type="entry name" value="HipA_N1"/>
</dbReference>
<gene>
    <name evidence="6" type="ORF">ACFPTN_15835</name>
</gene>
<evidence type="ECO:0000256" key="3">
    <source>
        <dbReference type="ARBA" id="ARBA00022777"/>
    </source>
</evidence>
<dbReference type="RefSeq" id="WP_096446011.1">
    <property type="nucleotide sequence ID" value="NZ_JBHSOG010000060.1"/>
</dbReference>
<keyword evidence="3" id="KW-0418">Kinase</keyword>